<proteinExistence type="predicted"/>
<comment type="caution">
    <text evidence="3">The sequence shown here is derived from an EMBL/GenBank/DDBJ whole genome shotgun (WGS) entry which is preliminary data.</text>
</comment>
<dbReference type="Proteomes" id="UP001359559">
    <property type="component" value="Unassembled WGS sequence"/>
</dbReference>
<keyword evidence="4" id="KW-1185">Reference proteome</keyword>
<gene>
    <name evidence="3" type="ORF">RJT34_06203</name>
</gene>
<evidence type="ECO:0000256" key="1">
    <source>
        <dbReference type="SAM" id="MobiDB-lite"/>
    </source>
</evidence>
<sequence>MAEKSMLCLCLIVLLMLQHNNFGIYVQASRVLPPIVMLRSPKPPNSGDYWEYSINEDKGSEQDAFRPTSPGHSPGVGHETPPENYP</sequence>
<evidence type="ECO:0000313" key="3">
    <source>
        <dbReference type="EMBL" id="KAK7309457.1"/>
    </source>
</evidence>
<feature type="compositionally biased region" description="Basic and acidic residues" evidence="1">
    <location>
        <begin position="55"/>
        <end position="64"/>
    </location>
</feature>
<feature type="chain" id="PRO_5042935914" evidence="2">
    <location>
        <begin position="24"/>
        <end position="86"/>
    </location>
</feature>
<name>A0AAN9K4L3_CLITE</name>
<evidence type="ECO:0000313" key="4">
    <source>
        <dbReference type="Proteomes" id="UP001359559"/>
    </source>
</evidence>
<feature type="signal peptide" evidence="2">
    <location>
        <begin position="1"/>
        <end position="23"/>
    </location>
</feature>
<dbReference type="AlphaFoldDB" id="A0AAN9K4L3"/>
<accession>A0AAN9K4L3</accession>
<evidence type="ECO:0000256" key="2">
    <source>
        <dbReference type="SAM" id="SignalP"/>
    </source>
</evidence>
<feature type="region of interest" description="Disordered" evidence="1">
    <location>
        <begin position="41"/>
        <end position="86"/>
    </location>
</feature>
<dbReference type="EMBL" id="JAYKXN010000002">
    <property type="protein sequence ID" value="KAK7309457.1"/>
    <property type="molecule type" value="Genomic_DNA"/>
</dbReference>
<protein>
    <submittedName>
        <fullName evidence="3">Uncharacterized protein</fullName>
    </submittedName>
</protein>
<reference evidence="3 4" key="1">
    <citation type="submission" date="2024-01" db="EMBL/GenBank/DDBJ databases">
        <title>The genomes of 5 underutilized Papilionoideae crops provide insights into root nodulation and disease resistance.</title>
        <authorList>
            <person name="Yuan L."/>
        </authorList>
    </citation>
    <scope>NUCLEOTIDE SEQUENCE [LARGE SCALE GENOMIC DNA]</scope>
    <source>
        <strain evidence="3">LY-2023</strain>
        <tissue evidence="3">Leaf</tissue>
    </source>
</reference>
<organism evidence="3 4">
    <name type="scientific">Clitoria ternatea</name>
    <name type="common">Butterfly pea</name>
    <dbReference type="NCBI Taxonomy" id="43366"/>
    <lineage>
        <taxon>Eukaryota</taxon>
        <taxon>Viridiplantae</taxon>
        <taxon>Streptophyta</taxon>
        <taxon>Embryophyta</taxon>
        <taxon>Tracheophyta</taxon>
        <taxon>Spermatophyta</taxon>
        <taxon>Magnoliopsida</taxon>
        <taxon>eudicotyledons</taxon>
        <taxon>Gunneridae</taxon>
        <taxon>Pentapetalae</taxon>
        <taxon>rosids</taxon>
        <taxon>fabids</taxon>
        <taxon>Fabales</taxon>
        <taxon>Fabaceae</taxon>
        <taxon>Papilionoideae</taxon>
        <taxon>50 kb inversion clade</taxon>
        <taxon>NPAAA clade</taxon>
        <taxon>indigoferoid/millettioid clade</taxon>
        <taxon>Phaseoleae</taxon>
        <taxon>Clitoria</taxon>
    </lineage>
</organism>
<keyword evidence="2" id="KW-0732">Signal</keyword>